<dbReference type="EMBL" id="GBXM01072445">
    <property type="protein sequence ID" value="JAH36132.1"/>
    <property type="molecule type" value="Transcribed_RNA"/>
</dbReference>
<sequence>MRLCKKCFLKVGTQSSCCFRTKVDVRGLVNLKLMWRRSGEHSQT</sequence>
<reference evidence="1" key="1">
    <citation type="submission" date="2014-11" db="EMBL/GenBank/DDBJ databases">
        <authorList>
            <person name="Amaro Gonzalez C."/>
        </authorList>
    </citation>
    <scope>NUCLEOTIDE SEQUENCE</scope>
</reference>
<reference evidence="1" key="2">
    <citation type="journal article" date="2015" name="Fish Shellfish Immunol.">
        <title>Early steps in the European eel (Anguilla anguilla)-Vibrio vulnificus interaction in the gills: Role of the RtxA13 toxin.</title>
        <authorList>
            <person name="Callol A."/>
            <person name="Pajuelo D."/>
            <person name="Ebbesson L."/>
            <person name="Teles M."/>
            <person name="MacKenzie S."/>
            <person name="Amaro C."/>
        </authorList>
    </citation>
    <scope>NUCLEOTIDE SEQUENCE</scope>
</reference>
<dbReference type="AlphaFoldDB" id="A0A0E9S4I9"/>
<organism evidence="1">
    <name type="scientific">Anguilla anguilla</name>
    <name type="common">European freshwater eel</name>
    <name type="synonym">Muraena anguilla</name>
    <dbReference type="NCBI Taxonomy" id="7936"/>
    <lineage>
        <taxon>Eukaryota</taxon>
        <taxon>Metazoa</taxon>
        <taxon>Chordata</taxon>
        <taxon>Craniata</taxon>
        <taxon>Vertebrata</taxon>
        <taxon>Euteleostomi</taxon>
        <taxon>Actinopterygii</taxon>
        <taxon>Neopterygii</taxon>
        <taxon>Teleostei</taxon>
        <taxon>Anguilliformes</taxon>
        <taxon>Anguillidae</taxon>
        <taxon>Anguilla</taxon>
    </lineage>
</organism>
<name>A0A0E9S4I9_ANGAN</name>
<protein>
    <submittedName>
        <fullName evidence="1">Uncharacterized protein</fullName>
    </submittedName>
</protein>
<accession>A0A0E9S4I9</accession>
<evidence type="ECO:0000313" key="1">
    <source>
        <dbReference type="EMBL" id="JAH36132.1"/>
    </source>
</evidence>
<proteinExistence type="predicted"/>